<dbReference type="Pfam" id="PF04391">
    <property type="entry name" value="DUF533"/>
    <property type="match status" value="1"/>
</dbReference>
<dbReference type="AlphaFoldDB" id="A0A0P0YYG0"/>
<protein>
    <recommendedName>
        <fullName evidence="3">Tellurite resistance TerB family protein</fullName>
    </recommendedName>
</protein>
<dbReference type="Gene3D" id="1.10.3680.10">
    <property type="entry name" value="TerB-like"/>
    <property type="match status" value="1"/>
</dbReference>
<evidence type="ECO:0000256" key="1">
    <source>
        <dbReference type="SAM" id="MobiDB-lite"/>
    </source>
</evidence>
<dbReference type="EMBL" id="LC066372">
    <property type="protein sequence ID" value="BAT26584.1"/>
    <property type="molecule type" value="Genomic_DNA"/>
</dbReference>
<dbReference type="InterPro" id="IPR007486">
    <property type="entry name" value="YebE"/>
</dbReference>
<evidence type="ECO:0000313" key="2">
    <source>
        <dbReference type="EMBL" id="BAT26584.1"/>
    </source>
</evidence>
<organism evidence="2">
    <name type="scientific">Aurantimonas coralicida</name>
    <dbReference type="NCBI Taxonomy" id="182270"/>
    <lineage>
        <taxon>Bacteria</taxon>
        <taxon>Pseudomonadati</taxon>
        <taxon>Pseudomonadota</taxon>
        <taxon>Alphaproteobacteria</taxon>
        <taxon>Hyphomicrobiales</taxon>
        <taxon>Aurantimonadaceae</taxon>
        <taxon>Aurantimonas</taxon>
    </lineage>
</organism>
<feature type="region of interest" description="Disordered" evidence="1">
    <location>
        <begin position="115"/>
        <end position="147"/>
    </location>
</feature>
<proteinExistence type="predicted"/>
<accession>A0A0P0YYG0</accession>
<sequence length="267" mass="27355">MDMQKLLGEFLGAGNQGGRHPGDQRSGQGQGGSIVDQLGGMLQGRGGSGSGLGGMLQGGAGSAIGGALLGGLASSLFRGKGVRKLGGTALKLGGAAVVAGLAYKAYQNYQASQGTALPNAQPTPRLPDEARAPAEIPAPEGTGFLPAGDEEAHARLMLSAMIAAAKADGYIDAEEQQAIFGRIDEIDLDAEEKGFVMDEMRQPMSIDALAASATTPELAMEIYTASVLAIDPDHPAERAYLDLLGARLNLPAELTAEIRRTAGEVQD</sequence>
<reference evidence="2" key="1">
    <citation type="journal article" date="2015" name="Proc. Natl. Acad. Sci. U.S.A.">
        <title>Bacterial clade with the ribosomal RNA operon on a small plasmid rather than the chromosome.</title>
        <authorList>
            <person name="Anda M."/>
            <person name="Ohtsubo Y."/>
            <person name="Okubo T."/>
            <person name="Sugawara M."/>
            <person name="Nagata Y."/>
            <person name="Tsuda M."/>
            <person name="Minamisawa K."/>
            <person name="Mitsui H."/>
        </authorList>
    </citation>
    <scope>NUCLEOTIDE SEQUENCE</scope>
    <source>
        <strain evidence="2">DSM 14790</strain>
    </source>
</reference>
<dbReference type="InterPro" id="IPR029024">
    <property type="entry name" value="TerB-like"/>
</dbReference>
<feature type="region of interest" description="Disordered" evidence="1">
    <location>
        <begin position="12"/>
        <end position="40"/>
    </location>
</feature>
<name>A0A0P0YYG0_9HYPH</name>
<dbReference type="CDD" id="cd07178">
    <property type="entry name" value="terB_like_YebE"/>
    <property type="match status" value="1"/>
</dbReference>
<dbReference type="SUPFAM" id="SSF158682">
    <property type="entry name" value="TerB-like"/>
    <property type="match status" value="1"/>
</dbReference>
<evidence type="ECO:0008006" key="3">
    <source>
        <dbReference type="Google" id="ProtNLM"/>
    </source>
</evidence>